<sequence length="72" mass="7794">MLQMISQLTHTAATAAAAASSSRIPDRPPIDSMSPLASPALVRLDGTIDAFGDRRKLRSGERFMRHMEASPE</sequence>
<dbReference type="AlphaFoldDB" id="A0AAN5CQY7"/>
<protein>
    <submittedName>
        <fullName evidence="2">Uncharacterized protein</fullName>
    </submittedName>
</protein>
<name>A0AAN5CQY7_9BILA</name>
<gene>
    <name evidence="2" type="ORF">PMAYCL1PPCAC_19160</name>
</gene>
<dbReference type="EMBL" id="BTRK01000004">
    <property type="protein sequence ID" value="GMR48965.1"/>
    <property type="molecule type" value="Genomic_DNA"/>
</dbReference>
<evidence type="ECO:0000313" key="3">
    <source>
        <dbReference type="Proteomes" id="UP001328107"/>
    </source>
</evidence>
<reference evidence="3" key="1">
    <citation type="submission" date="2022-10" db="EMBL/GenBank/DDBJ databases">
        <title>Genome assembly of Pristionchus species.</title>
        <authorList>
            <person name="Yoshida K."/>
            <person name="Sommer R.J."/>
        </authorList>
    </citation>
    <scope>NUCLEOTIDE SEQUENCE [LARGE SCALE GENOMIC DNA]</scope>
    <source>
        <strain evidence="3">RS5460</strain>
    </source>
</reference>
<evidence type="ECO:0000313" key="2">
    <source>
        <dbReference type="EMBL" id="GMR48965.1"/>
    </source>
</evidence>
<feature type="compositionally biased region" description="Low complexity" evidence="1">
    <location>
        <begin position="12"/>
        <end position="22"/>
    </location>
</feature>
<dbReference type="Proteomes" id="UP001328107">
    <property type="component" value="Unassembled WGS sequence"/>
</dbReference>
<evidence type="ECO:0000256" key="1">
    <source>
        <dbReference type="SAM" id="MobiDB-lite"/>
    </source>
</evidence>
<feature type="region of interest" description="Disordered" evidence="1">
    <location>
        <begin position="12"/>
        <end position="36"/>
    </location>
</feature>
<comment type="caution">
    <text evidence="2">The sequence shown here is derived from an EMBL/GenBank/DDBJ whole genome shotgun (WGS) entry which is preliminary data.</text>
</comment>
<keyword evidence="3" id="KW-1185">Reference proteome</keyword>
<organism evidence="2 3">
    <name type="scientific">Pristionchus mayeri</name>
    <dbReference type="NCBI Taxonomy" id="1317129"/>
    <lineage>
        <taxon>Eukaryota</taxon>
        <taxon>Metazoa</taxon>
        <taxon>Ecdysozoa</taxon>
        <taxon>Nematoda</taxon>
        <taxon>Chromadorea</taxon>
        <taxon>Rhabditida</taxon>
        <taxon>Rhabditina</taxon>
        <taxon>Diplogasteromorpha</taxon>
        <taxon>Diplogasteroidea</taxon>
        <taxon>Neodiplogasteridae</taxon>
        <taxon>Pristionchus</taxon>
    </lineage>
</organism>
<feature type="non-terminal residue" evidence="2">
    <location>
        <position position="72"/>
    </location>
</feature>
<accession>A0AAN5CQY7</accession>
<proteinExistence type="predicted"/>